<evidence type="ECO:0000256" key="1">
    <source>
        <dbReference type="SAM" id="MobiDB-lite"/>
    </source>
</evidence>
<protein>
    <submittedName>
        <fullName evidence="2">Uncharacterized protein</fullName>
    </submittedName>
</protein>
<name>A0AA40EJF3_9PEZI</name>
<sequence length="188" mass="20168">MVRFFPCRPLQIGGLSNRAGCLQCLALAEVRPPACRTALSSLPRLEFSLSPFSQDTHCQNNPRPLLAGQLTALSLLLKPLKASIATQPQEVSSSAGETSKIIHTTATDEDKIPGETLDPKQSPVEAHQASPPASRAEAQPDLLSVNEEESETISSVAQAEIPTPQRPGSAMSGPMRKRTQRHQSRSAL</sequence>
<feature type="compositionally biased region" description="Polar residues" evidence="1">
    <location>
        <begin position="86"/>
        <end position="105"/>
    </location>
</feature>
<organism evidence="2 3">
    <name type="scientific">Schizothecium vesticola</name>
    <dbReference type="NCBI Taxonomy" id="314040"/>
    <lineage>
        <taxon>Eukaryota</taxon>
        <taxon>Fungi</taxon>
        <taxon>Dikarya</taxon>
        <taxon>Ascomycota</taxon>
        <taxon>Pezizomycotina</taxon>
        <taxon>Sordariomycetes</taxon>
        <taxon>Sordariomycetidae</taxon>
        <taxon>Sordariales</taxon>
        <taxon>Schizotheciaceae</taxon>
        <taxon>Schizothecium</taxon>
    </lineage>
</organism>
<feature type="region of interest" description="Disordered" evidence="1">
    <location>
        <begin position="86"/>
        <end position="188"/>
    </location>
</feature>
<dbReference type="EMBL" id="JAUKUD010000006">
    <property type="protein sequence ID" value="KAK0740451.1"/>
    <property type="molecule type" value="Genomic_DNA"/>
</dbReference>
<accession>A0AA40EJF3</accession>
<dbReference type="AlphaFoldDB" id="A0AA40EJF3"/>
<gene>
    <name evidence="2" type="ORF">B0T18DRAFT_209460</name>
</gene>
<reference evidence="2" key="1">
    <citation type="submission" date="2023-06" db="EMBL/GenBank/DDBJ databases">
        <title>Genome-scale phylogeny and comparative genomics of the fungal order Sordariales.</title>
        <authorList>
            <consortium name="Lawrence Berkeley National Laboratory"/>
            <person name="Hensen N."/>
            <person name="Bonometti L."/>
            <person name="Westerberg I."/>
            <person name="Brannstrom I.O."/>
            <person name="Guillou S."/>
            <person name="Cros-Aarteil S."/>
            <person name="Calhoun S."/>
            <person name="Haridas S."/>
            <person name="Kuo A."/>
            <person name="Mondo S."/>
            <person name="Pangilinan J."/>
            <person name="Riley R."/>
            <person name="LaButti K."/>
            <person name="Andreopoulos B."/>
            <person name="Lipzen A."/>
            <person name="Chen C."/>
            <person name="Yanf M."/>
            <person name="Daum C."/>
            <person name="Ng V."/>
            <person name="Clum A."/>
            <person name="Steindorff A."/>
            <person name="Ohm R."/>
            <person name="Martin F."/>
            <person name="Silar P."/>
            <person name="Natvig D."/>
            <person name="Lalanne C."/>
            <person name="Gautier V."/>
            <person name="Ament-velasquez S.L."/>
            <person name="Kruys A."/>
            <person name="Hutchinson M.I."/>
            <person name="Powell A.J."/>
            <person name="Barry K."/>
            <person name="Miller A.N."/>
            <person name="Grigoriev I.V."/>
            <person name="Debuchy R."/>
            <person name="Gladieux P."/>
            <person name="Thoren M.H."/>
            <person name="Johannesson H."/>
        </authorList>
    </citation>
    <scope>NUCLEOTIDE SEQUENCE</scope>
    <source>
        <strain evidence="2">SMH3187-1</strain>
    </source>
</reference>
<evidence type="ECO:0000313" key="2">
    <source>
        <dbReference type="EMBL" id="KAK0740451.1"/>
    </source>
</evidence>
<keyword evidence="3" id="KW-1185">Reference proteome</keyword>
<proteinExistence type="predicted"/>
<evidence type="ECO:0000313" key="3">
    <source>
        <dbReference type="Proteomes" id="UP001172155"/>
    </source>
</evidence>
<dbReference type="Proteomes" id="UP001172155">
    <property type="component" value="Unassembled WGS sequence"/>
</dbReference>
<comment type="caution">
    <text evidence="2">The sequence shown here is derived from an EMBL/GenBank/DDBJ whole genome shotgun (WGS) entry which is preliminary data.</text>
</comment>
<feature type="compositionally biased region" description="Basic residues" evidence="1">
    <location>
        <begin position="175"/>
        <end position="188"/>
    </location>
</feature>